<dbReference type="AlphaFoldDB" id="A0A2P4XMI8"/>
<sequence length="235" mass="25761">MSLATGHETKSHYQACGIATNTSPNAESRRAVWARTMAVPDGTGQAGNIGPQAAAAAEGSAVGVSCVGNIVPHKVEEIKKKIESAQYGSSFHAGSRGPVRGQRRRREPLVWITKYRTRSLRPQWYGWSKISIISSTVCPVVKGGRCHLEALPEVSALLNLDALSTKDFKAEWKAGEIAEIVLLKPETSPENLNFSYEFKKQRATRLGSVILKYLEEPVYPLVKEFSDVASKHPPY</sequence>
<reference evidence="1 2" key="1">
    <citation type="journal article" date="2017" name="Genome Biol. Evol.">
        <title>Phytophthora megakarya and P. palmivora, closely related causal agents of cacao black pod rot, underwent increases in genome sizes and gene numbers by different mechanisms.</title>
        <authorList>
            <person name="Ali S.S."/>
            <person name="Shao J."/>
            <person name="Lary D.J."/>
            <person name="Kronmiller B."/>
            <person name="Shen D."/>
            <person name="Strem M.D."/>
            <person name="Amoako-Attah I."/>
            <person name="Akrofi A.Y."/>
            <person name="Begoude B.A."/>
            <person name="Ten Hoopen G.M."/>
            <person name="Coulibaly K."/>
            <person name="Kebe B.I."/>
            <person name="Melnick R.L."/>
            <person name="Guiltinan M.J."/>
            <person name="Tyler B.M."/>
            <person name="Meinhardt L.W."/>
            <person name="Bailey B.A."/>
        </authorList>
    </citation>
    <scope>NUCLEOTIDE SEQUENCE [LARGE SCALE GENOMIC DNA]</scope>
    <source>
        <strain evidence="2">sbr112.9</strain>
    </source>
</reference>
<gene>
    <name evidence="1" type="ORF">PHPALM_17314</name>
</gene>
<organism evidence="1 2">
    <name type="scientific">Phytophthora palmivora</name>
    <dbReference type="NCBI Taxonomy" id="4796"/>
    <lineage>
        <taxon>Eukaryota</taxon>
        <taxon>Sar</taxon>
        <taxon>Stramenopiles</taxon>
        <taxon>Oomycota</taxon>
        <taxon>Peronosporomycetes</taxon>
        <taxon>Peronosporales</taxon>
        <taxon>Peronosporaceae</taxon>
        <taxon>Phytophthora</taxon>
    </lineage>
</organism>
<name>A0A2P4XMI8_9STRA</name>
<protein>
    <submittedName>
        <fullName evidence="1">Pol protein</fullName>
    </submittedName>
</protein>
<dbReference type="EMBL" id="NCKW01009535">
    <property type="protein sequence ID" value="POM66776.1"/>
    <property type="molecule type" value="Genomic_DNA"/>
</dbReference>
<evidence type="ECO:0000313" key="1">
    <source>
        <dbReference type="EMBL" id="POM66776.1"/>
    </source>
</evidence>
<accession>A0A2P4XMI8</accession>
<dbReference type="Proteomes" id="UP000237271">
    <property type="component" value="Unassembled WGS sequence"/>
</dbReference>
<comment type="caution">
    <text evidence="1">The sequence shown here is derived from an EMBL/GenBank/DDBJ whole genome shotgun (WGS) entry which is preliminary data.</text>
</comment>
<evidence type="ECO:0000313" key="2">
    <source>
        <dbReference type="Proteomes" id="UP000237271"/>
    </source>
</evidence>
<proteinExistence type="predicted"/>
<keyword evidence="2" id="KW-1185">Reference proteome</keyword>